<keyword evidence="2" id="KW-1185">Reference proteome</keyword>
<dbReference type="AlphaFoldDB" id="A0AA36F4E7"/>
<sequence length="75" mass="8310">MNTQADSIWMALIISAIHKEEMQSSFSRDVNFEENDLKQLSKEPIGDRTSDQDLESEKEIVVVDITAAATAVVAV</sequence>
<organism evidence="1 2">
    <name type="scientific">Octopus vulgaris</name>
    <name type="common">Common octopus</name>
    <dbReference type="NCBI Taxonomy" id="6645"/>
    <lineage>
        <taxon>Eukaryota</taxon>
        <taxon>Metazoa</taxon>
        <taxon>Spiralia</taxon>
        <taxon>Lophotrochozoa</taxon>
        <taxon>Mollusca</taxon>
        <taxon>Cephalopoda</taxon>
        <taxon>Coleoidea</taxon>
        <taxon>Octopodiformes</taxon>
        <taxon>Octopoda</taxon>
        <taxon>Incirrata</taxon>
        <taxon>Octopodidae</taxon>
        <taxon>Octopus</taxon>
    </lineage>
</organism>
<name>A0AA36F4E7_OCTVU</name>
<dbReference type="Proteomes" id="UP001162480">
    <property type="component" value="Chromosome 4"/>
</dbReference>
<evidence type="ECO:0000313" key="1">
    <source>
        <dbReference type="EMBL" id="CAI9722108.1"/>
    </source>
</evidence>
<evidence type="ECO:0000313" key="2">
    <source>
        <dbReference type="Proteomes" id="UP001162480"/>
    </source>
</evidence>
<protein>
    <submittedName>
        <fullName evidence="1">Uncharacterized protein</fullName>
    </submittedName>
</protein>
<reference evidence="1" key="1">
    <citation type="submission" date="2023-08" db="EMBL/GenBank/DDBJ databases">
        <authorList>
            <person name="Alioto T."/>
            <person name="Alioto T."/>
            <person name="Gomez Garrido J."/>
        </authorList>
    </citation>
    <scope>NUCLEOTIDE SEQUENCE</scope>
</reference>
<dbReference type="EMBL" id="OX597817">
    <property type="protein sequence ID" value="CAI9722108.1"/>
    <property type="molecule type" value="Genomic_DNA"/>
</dbReference>
<gene>
    <name evidence="1" type="ORF">OCTVUL_1B025095</name>
</gene>
<proteinExistence type="predicted"/>
<accession>A0AA36F4E7</accession>